<reference evidence="11 12" key="1">
    <citation type="submission" date="2024-04" db="EMBL/GenBank/DDBJ databases">
        <title>Tritrichomonas musculus Genome.</title>
        <authorList>
            <person name="Alves-Ferreira E."/>
            <person name="Grigg M."/>
            <person name="Lorenzi H."/>
            <person name="Galac M."/>
        </authorList>
    </citation>
    <scope>NUCLEOTIDE SEQUENCE [LARGE SCALE GENOMIC DNA]</scope>
    <source>
        <strain evidence="11 12">EAF2021</strain>
    </source>
</reference>
<evidence type="ECO:0000313" key="11">
    <source>
        <dbReference type="EMBL" id="KAK8853733.1"/>
    </source>
</evidence>
<dbReference type="PANTHER" id="PTHR32518">
    <property type="match status" value="1"/>
</dbReference>
<name>A0ABR2HWJ0_9EUKA</name>
<evidence type="ECO:0000256" key="10">
    <source>
        <dbReference type="ARBA" id="ARBA00031501"/>
    </source>
</evidence>
<comment type="similarity">
    <text evidence="3">Belongs to the disproportionating enzyme family.</text>
</comment>
<dbReference type="InterPro" id="IPR003385">
    <property type="entry name" value="Glyco_hydro_77"/>
</dbReference>
<evidence type="ECO:0000256" key="9">
    <source>
        <dbReference type="ARBA" id="ARBA00031423"/>
    </source>
</evidence>
<dbReference type="EC" id="2.4.1.25" evidence="4"/>
<dbReference type="Pfam" id="PF02446">
    <property type="entry name" value="Glyco_hydro_77"/>
    <property type="match status" value="1"/>
</dbReference>
<comment type="catalytic activity">
    <reaction evidence="1">
        <text>Transfers a segment of a (1-&gt;4)-alpha-D-glucan to a new position in an acceptor, which may be glucose or a (1-&gt;4)-alpha-D-glucan.</text>
        <dbReference type="EC" id="2.4.1.25"/>
    </reaction>
</comment>
<comment type="subcellular location">
    <subcellularLocation>
        <location evidence="2">Cytoplasm</location>
    </subcellularLocation>
</comment>
<evidence type="ECO:0000256" key="2">
    <source>
        <dbReference type="ARBA" id="ARBA00004496"/>
    </source>
</evidence>
<evidence type="ECO:0000256" key="3">
    <source>
        <dbReference type="ARBA" id="ARBA00005684"/>
    </source>
</evidence>
<evidence type="ECO:0000313" key="12">
    <source>
        <dbReference type="Proteomes" id="UP001470230"/>
    </source>
</evidence>
<dbReference type="EMBL" id="JAPFFF010000021">
    <property type="protein sequence ID" value="KAK8853733.1"/>
    <property type="molecule type" value="Genomic_DNA"/>
</dbReference>
<dbReference type="SUPFAM" id="SSF51445">
    <property type="entry name" value="(Trans)glycosidases"/>
    <property type="match status" value="1"/>
</dbReference>
<evidence type="ECO:0000256" key="7">
    <source>
        <dbReference type="ARBA" id="ARBA00022679"/>
    </source>
</evidence>
<sequence length="577" mass="68499">MRHLRNIFDKKVPKLALMSNSTFQQFVKKNEYWLPSYCFWCVIRDSQIKENTIKNTLEPPKLPRIEECKLPNFLEMNIESEDYGKMSEDEHFFVDCLFHCWVQYQCHLQLIESSKYAIEKGVVLSTTITIGQNLMSSECWSHPELFDMNYTTGSPPDNFSFHGQNWFYPSWKWERMFQDDFKWLRMQMNHRETYFQAATFDNPHFFFRMWNIPSGINNPLFGHYVPSIPISSRDLQEHDITDISRLYRPIFPMSDVQSFSMPEDTRNEIIERLAAKEGEYWLFKANLRTDRDIISVFKELKKNCSLEERLQLAMAKKILLSNFESVCLIPDSDREDNKLFYPRYSMTDSTVFKTLPEREAQILYKMFVDFYYRSNISLWHENGQKKLCVLASSQMQFYGYDLCVSLADEEKILNRLGICSCHSQRVPREPSLRFEQTTNFPYLSVSMPSSHDMPHLAIWWKDQQADVQQFYHQILKMEGSAPLSLSPKIANAIINLHLKADSMWCFLVFEDLFALTEEFEEVKEMNEWMIEPTTKGVKCSYRMGICLEDLIENHEQWTHEIAKMIENAQRGRNLIYT</sequence>
<keyword evidence="7" id="KW-0808">Transferase</keyword>
<gene>
    <name evidence="11" type="ORF">M9Y10_016276</name>
</gene>
<proteinExistence type="inferred from homology"/>
<protein>
    <recommendedName>
        <fullName evidence="4">4-alpha-glucanotransferase</fullName>
        <ecNumber evidence="4">2.4.1.25</ecNumber>
    </recommendedName>
    <alternativeName>
        <fullName evidence="9">Amylomaltase</fullName>
    </alternativeName>
    <alternativeName>
        <fullName evidence="10">Disproportionating enzyme</fullName>
    </alternativeName>
</protein>
<dbReference type="Proteomes" id="UP001470230">
    <property type="component" value="Unassembled WGS sequence"/>
</dbReference>
<dbReference type="InterPro" id="IPR017853">
    <property type="entry name" value="GH"/>
</dbReference>
<evidence type="ECO:0000256" key="8">
    <source>
        <dbReference type="ARBA" id="ARBA00023277"/>
    </source>
</evidence>
<keyword evidence="6" id="KW-0328">Glycosyltransferase</keyword>
<evidence type="ECO:0000256" key="6">
    <source>
        <dbReference type="ARBA" id="ARBA00022676"/>
    </source>
</evidence>
<evidence type="ECO:0000256" key="4">
    <source>
        <dbReference type="ARBA" id="ARBA00012560"/>
    </source>
</evidence>
<accession>A0ABR2HWJ0</accession>
<evidence type="ECO:0000256" key="1">
    <source>
        <dbReference type="ARBA" id="ARBA00000439"/>
    </source>
</evidence>
<keyword evidence="12" id="KW-1185">Reference proteome</keyword>
<keyword evidence="8" id="KW-0119">Carbohydrate metabolism</keyword>
<comment type="caution">
    <text evidence="11">The sequence shown here is derived from an EMBL/GenBank/DDBJ whole genome shotgun (WGS) entry which is preliminary data.</text>
</comment>
<keyword evidence="5" id="KW-0963">Cytoplasm</keyword>
<dbReference type="PANTHER" id="PTHR32518:SF3">
    <property type="entry name" value="4-ALPHA-GLUCANOTRANSFERASE"/>
    <property type="match status" value="1"/>
</dbReference>
<evidence type="ECO:0000256" key="5">
    <source>
        <dbReference type="ARBA" id="ARBA00022490"/>
    </source>
</evidence>
<organism evidence="11 12">
    <name type="scientific">Tritrichomonas musculus</name>
    <dbReference type="NCBI Taxonomy" id="1915356"/>
    <lineage>
        <taxon>Eukaryota</taxon>
        <taxon>Metamonada</taxon>
        <taxon>Parabasalia</taxon>
        <taxon>Tritrichomonadida</taxon>
        <taxon>Tritrichomonadidae</taxon>
        <taxon>Tritrichomonas</taxon>
    </lineage>
</organism>
<dbReference type="Gene3D" id="3.20.20.80">
    <property type="entry name" value="Glycosidases"/>
    <property type="match status" value="2"/>
</dbReference>